<reference evidence="1 2" key="1">
    <citation type="journal article" date="2019" name="Sci. Rep.">
        <title>Orb-weaving spider Araneus ventricosus genome elucidates the spidroin gene catalogue.</title>
        <authorList>
            <person name="Kono N."/>
            <person name="Nakamura H."/>
            <person name="Ohtoshi R."/>
            <person name="Moran D.A.P."/>
            <person name="Shinohara A."/>
            <person name="Yoshida Y."/>
            <person name="Fujiwara M."/>
            <person name="Mori M."/>
            <person name="Tomita M."/>
            <person name="Arakawa K."/>
        </authorList>
    </citation>
    <scope>NUCLEOTIDE SEQUENCE [LARGE SCALE GENOMIC DNA]</scope>
</reference>
<accession>A0A4Y2S560</accession>
<dbReference type="Proteomes" id="UP000499080">
    <property type="component" value="Unassembled WGS sequence"/>
</dbReference>
<evidence type="ECO:0000313" key="2">
    <source>
        <dbReference type="Proteomes" id="UP000499080"/>
    </source>
</evidence>
<name>A0A4Y2S560_ARAVE</name>
<protein>
    <submittedName>
        <fullName evidence="1">Uncharacterized protein</fullName>
    </submittedName>
</protein>
<keyword evidence="2" id="KW-1185">Reference proteome</keyword>
<proteinExistence type="predicted"/>
<dbReference type="EMBL" id="BGPR01019929">
    <property type="protein sequence ID" value="GBN83354.1"/>
    <property type="molecule type" value="Genomic_DNA"/>
</dbReference>
<dbReference type="AlphaFoldDB" id="A0A4Y2S560"/>
<gene>
    <name evidence="1" type="ORF">AVEN_252126_1</name>
</gene>
<sequence length="102" mass="11560">MFSLVILTSRFEPTRGLFWDGSPNFVPRSDDNDDTELEPLLQTSEPKQREGVLALHRSYRATGPIHLGSPVQSRFEPETIQPQIQDLIPPEPLLEIYSVATE</sequence>
<organism evidence="1 2">
    <name type="scientific">Araneus ventricosus</name>
    <name type="common">Orbweaver spider</name>
    <name type="synonym">Epeira ventricosa</name>
    <dbReference type="NCBI Taxonomy" id="182803"/>
    <lineage>
        <taxon>Eukaryota</taxon>
        <taxon>Metazoa</taxon>
        <taxon>Ecdysozoa</taxon>
        <taxon>Arthropoda</taxon>
        <taxon>Chelicerata</taxon>
        <taxon>Arachnida</taxon>
        <taxon>Araneae</taxon>
        <taxon>Araneomorphae</taxon>
        <taxon>Entelegynae</taxon>
        <taxon>Araneoidea</taxon>
        <taxon>Araneidae</taxon>
        <taxon>Araneus</taxon>
    </lineage>
</organism>
<evidence type="ECO:0000313" key="1">
    <source>
        <dbReference type="EMBL" id="GBN83354.1"/>
    </source>
</evidence>
<comment type="caution">
    <text evidence="1">The sequence shown here is derived from an EMBL/GenBank/DDBJ whole genome shotgun (WGS) entry which is preliminary data.</text>
</comment>